<dbReference type="Pfam" id="PF16493">
    <property type="entry name" value="Meis_PKNOX_N"/>
    <property type="match status" value="1"/>
</dbReference>
<feature type="domain" description="MEIS N-terminal" evidence="3">
    <location>
        <begin position="81"/>
        <end position="179"/>
    </location>
</feature>
<name>A0AAV5UHN9_9BILA</name>
<dbReference type="Proteomes" id="UP001432027">
    <property type="component" value="Unassembled WGS sequence"/>
</dbReference>
<proteinExistence type="predicted"/>
<reference evidence="4" key="1">
    <citation type="submission" date="2023-10" db="EMBL/GenBank/DDBJ databases">
        <title>Genome assembly of Pristionchus species.</title>
        <authorList>
            <person name="Yoshida K."/>
            <person name="Sommer R.J."/>
        </authorList>
    </citation>
    <scope>NUCLEOTIDE SEQUENCE</scope>
    <source>
        <strain evidence="4">RS0144</strain>
    </source>
</reference>
<evidence type="ECO:0000259" key="3">
    <source>
        <dbReference type="Pfam" id="PF16493"/>
    </source>
</evidence>
<comment type="caution">
    <text evidence="4">The sequence shown here is derived from an EMBL/GenBank/DDBJ whole genome shotgun (WGS) entry which is preliminary data.</text>
</comment>
<dbReference type="EMBL" id="BTSX01000006">
    <property type="protein sequence ID" value="GMT05843.1"/>
    <property type="molecule type" value="Genomic_DNA"/>
</dbReference>
<keyword evidence="1" id="KW-0539">Nucleus</keyword>
<dbReference type="InterPro" id="IPR032453">
    <property type="entry name" value="PKNOX/Meis_N"/>
</dbReference>
<keyword evidence="5" id="KW-1185">Reference proteome</keyword>
<feature type="non-terminal residue" evidence="4">
    <location>
        <position position="1"/>
    </location>
</feature>
<organism evidence="4 5">
    <name type="scientific">Pristionchus entomophagus</name>
    <dbReference type="NCBI Taxonomy" id="358040"/>
    <lineage>
        <taxon>Eukaryota</taxon>
        <taxon>Metazoa</taxon>
        <taxon>Ecdysozoa</taxon>
        <taxon>Nematoda</taxon>
        <taxon>Chromadorea</taxon>
        <taxon>Rhabditida</taxon>
        <taxon>Rhabditina</taxon>
        <taxon>Diplogasteromorpha</taxon>
        <taxon>Diplogasteroidea</taxon>
        <taxon>Neodiplogasteridae</taxon>
        <taxon>Pristionchus</taxon>
    </lineage>
</organism>
<evidence type="ECO:0000256" key="1">
    <source>
        <dbReference type="ARBA" id="ARBA00023242"/>
    </source>
</evidence>
<evidence type="ECO:0000256" key="2">
    <source>
        <dbReference type="SAM" id="MobiDB-lite"/>
    </source>
</evidence>
<dbReference type="AlphaFoldDB" id="A0AAV5UHN9"/>
<accession>A0AAV5UHN9</accession>
<protein>
    <recommendedName>
        <fullName evidence="3">MEIS N-terminal domain-containing protein</fullName>
    </recommendedName>
</protein>
<evidence type="ECO:0000313" key="5">
    <source>
        <dbReference type="Proteomes" id="UP001432027"/>
    </source>
</evidence>
<feature type="region of interest" description="Disordered" evidence="2">
    <location>
        <begin position="181"/>
        <end position="209"/>
    </location>
</feature>
<evidence type="ECO:0000313" key="4">
    <source>
        <dbReference type="EMBL" id="GMT05843.1"/>
    </source>
</evidence>
<gene>
    <name evidence="4" type="ORF">PENTCL1PPCAC_28017</name>
</gene>
<sequence length="325" mass="35979">HKFVSTRSFGGVAHSHSCDQFPAHSIILETIFLVSSTRNVTCSITILFAQQLILQMIEPEASTSRSNGIVNSISKEAVAHVRKVKTHPLFPAIEKLLIKIETAMKLNGDESVFDIQEVIQDITEIRTTSGKGDAELDRLMQEMLVTQATHLKELQQLLGYINQFISKYKHTLRKRIPVESLVGSGDSDDDLPPSPASSTDEPPNSFAHPLVDQEAPSVAVMQTPQGMISIPLILPPSEVQKVAARRIVAPPLDETYRIRMILIQAALNPNNTADDLKKIASQLGCNPKQLEAWIADFRRQSTAQLMMGRQLASEEETKDQNKNGK</sequence>